<comment type="catalytic activity">
    <reaction evidence="5">
        <text>L-cysteinyl-[protein] + hexadecanoyl-CoA = S-hexadecanoyl-L-cysteinyl-[protein] + CoA</text>
        <dbReference type="Rhea" id="RHEA:36683"/>
        <dbReference type="Rhea" id="RHEA-COMP:10131"/>
        <dbReference type="Rhea" id="RHEA-COMP:11032"/>
        <dbReference type="ChEBI" id="CHEBI:29950"/>
        <dbReference type="ChEBI" id="CHEBI:57287"/>
        <dbReference type="ChEBI" id="CHEBI:57379"/>
        <dbReference type="ChEBI" id="CHEBI:74151"/>
        <dbReference type="EC" id="2.3.1.225"/>
    </reaction>
</comment>
<feature type="compositionally biased region" description="Basic and acidic residues" evidence="6">
    <location>
        <begin position="28"/>
        <end position="40"/>
    </location>
</feature>
<evidence type="ECO:0000256" key="7">
    <source>
        <dbReference type="SAM" id="Phobius"/>
    </source>
</evidence>
<feature type="compositionally biased region" description="Low complexity" evidence="6">
    <location>
        <begin position="50"/>
        <end position="63"/>
    </location>
</feature>
<dbReference type="OrthoDB" id="9909019at2759"/>
<dbReference type="GO" id="GO:0019706">
    <property type="term" value="F:protein-cysteine S-palmitoyltransferase activity"/>
    <property type="evidence" value="ECO:0007669"/>
    <property type="project" value="UniProtKB-EC"/>
</dbReference>
<organism evidence="8 9">
    <name type="scientific">Pseudo-nitzschia multistriata</name>
    <dbReference type="NCBI Taxonomy" id="183589"/>
    <lineage>
        <taxon>Eukaryota</taxon>
        <taxon>Sar</taxon>
        <taxon>Stramenopiles</taxon>
        <taxon>Ochrophyta</taxon>
        <taxon>Bacillariophyta</taxon>
        <taxon>Bacillariophyceae</taxon>
        <taxon>Bacillariophycidae</taxon>
        <taxon>Bacillariales</taxon>
        <taxon>Bacillariaceae</taxon>
        <taxon>Pseudo-nitzschia</taxon>
    </lineage>
</organism>
<protein>
    <recommendedName>
        <fullName evidence="2">protein S-acyltransferase</fullName>
        <ecNumber evidence="2">2.3.1.225</ecNumber>
    </recommendedName>
</protein>
<reference evidence="8 9" key="1">
    <citation type="submission" date="2019-01" db="EMBL/GenBank/DDBJ databases">
        <authorList>
            <person name="Ferrante I. M."/>
        </authorList>
    </citation>
    <scope>NUCLEOTIDE SEQUENCE [LARGE SCALE GENOMIC DNA]</scope>
    <source>
        <strain evidence="8 9">B856</strain>
    </source>
</reference>
<feature type="transmembrane region" description="Helical" evidence="7">
    <location>
        <begin position="334"/>
        <end position="357"/>
    </location>
</feature>
<name>A0A448ZF68_9STRA</name>
<proteinExistence type="predicted"/>
<evidence type="ECO:0000256" key="3">
    <source>
        <dbReference type="ARBA" id="ARBA00023139"/>
    </source>
</evidence>
<accession>A0A448ZF68</accession>
<dbReference type="AlphaFoldDB" id="A0A448ZF68"/>
<dbReference type="GO" id="GO:0005783">
    <property type="term" value="C:endoplasmic reticulum"/>
    <property type="evidence" value="ECO:0007669"/>
    <property type="project" value="TreeGrafter"/>
</dbReference>
<evidence type="ECO:0000256" key="1">
    <source>
        <dbReference type="ARBA" id="ARBA00004127"/>
    </source>
</evidence>
<keyword evidence="3" id="KW-0564">Palmitate</keyword>
<evidence type="ECO:0000256" key="6">
    <source>
        <dbReference type="SAM" id="MobiDB-lite"/>
    </source>
</evidence>
<dbReference type="GO" id="GO:0005794">
    <property type="term" value="C:Golgi apparatus"/>
    <property type="evidence" value="ECO:0007669"/>
    <property type="project" value="TreeGrafter"/>
</dbReference>
<feature type="transmembrane region" description="Helical" evidence="7">
    <location>
        <begin position="147"/>
        <end position="167"/>
    </location>
</feature>
<dbReference type="GO" id="GO:0006612">
    <property type="term" value="P:protein targeting to membrane"/>
    <property type="evidence" value="ECO:0007669"/>
    <property type="project" value="TreeGrafter"/>
</dbReference>
<evidence type="ECO:0000313" key="8">
    <source>
        <dbReference type="EMBL" id="VEU40675.1"/>
    </source>
</evidence>
<keyword evidence="7" id="KW-0472">Membrane</keyword>
<evidence type="ECO:0000256" key="4">
    <source>
        <dbReference type="ARBA" id="ARBA00023288"/>
    </source>
</evidence>
<sequence length="447" mass="48362">MALYEVPAVEALPFYHDGFARVPDGDEPERTPRLRQREIGAEEEEDNDSESSSSSATTTENSSHSILETETGIEVEPNPLAGQRQDLNQQDSASERKNTGTATTTTSSRSDNASSPASTSGGHSFPIESLPPLPEPRHSMKREETRMGVCVVVAASILIPFLTHYVALTAILPQQGASGSQSTPAAVVAILVLVYTEAVLALVCTVGILRVDPCVVHRSPETCFPLPLAVESWLMEEAAGAEDEPRRPHGLERYIRTTGVDSNGRRTTGVYCTRCLVWRKPGPNYYHCTICQRCCAHHDHHCNVFGRCIAGKVRFWESDGGSDKAAATGMGNMVFFATLIAVAGWAYLTVCSAFIYACSVRFGARYAVPIGLVAMIVPSCCWCDCGVFRSVWGLFVLVANLVGCCLRCLSRCTSRYSRKQEQEGYSSTALPKSDAGTAGKDCVAGDR</sequence>
<feature type="compositionally biased region" description="Low complexity" evidence="6">
    <location>
        <begin position="99"/>
        <end position="120"/>
    </location>
</feature>
<dbReference type="Proteomes" id="UP000291116">
    <property type="component" value="Unassembled WGS sequence"/>
</dbReference>
<dbReference type="PANTHER" id="PTHR22883:SF43">
    <property type="entry name" value="PALMITOYLTRANSFERASE APP"/>
    <property type="match status" value="1"/>
</dbReference>
<keyword evidence="9" id="KW-1185">Reference proteome</keyword>
<keyword evidence="7" id="KW-0812">Transmembrane</keyword>
<evidence type="ECO:0000256" key="5">
    <source>
        <dbReference type="ARBA" id="ARBA00048048"/>
    </source>
</evidence>
<keyword evidence="4" id="KW-0449">Lipoprotein</keyword>
<dbReference type="PROSITE" id="PS50216">
    <property type="entry name" value="DHHC"/>
    <property type="match status" value="1"/>
</dbReference>
<dbReference type="EC" id="2.3.1.225" evidence="2"/>
<dbReference type="PANTHER" id="PTHR22883">
    <property type="entry name" value="ZINC FINGER DHHC DOMAIN CONTAINING PROTEIN"/>
    <property type="match status" value="1"/>
</dbReference>
<evidence type="ECO:0000313" key="9">
    <source>
        <dbReference type="Proteomes" id="UP000291116"/>
    </source>
</evidence>
<evidence type="ECO:0000256" key="2">
    <source>
        <dbReference type="ARBA" id="ARBA00012210"/>
    </source>
</evidence>
<dbReference type="InterPro" id="IPR039859">
    <property type="entry name" value="PFA4/ZDH16/20/ERF2-like"/>
</dbReference>
<keyword evidence="7" id="KW-1133">Transmembrane helix</keyword>
<feature type="region of interest" description="Disordered" evidence="6">
    <location>
        <begin position="421"/>
        <end position="447"/>
    </location>
</feature>
<comment type="subcellular location">
    <subcellularLocation>
        <location evidence="1">Endomembrane system</location>
        <topology evidence="1">Multi-pass membrane protein</topology>
    </subcellularLocation>
</comment>
<gene>
    <name evidence="8" type="ORF">PSNMU_V1.4_AUG-EV-PASAV3_0075680</name>
</gene>
<feature type="transmembrane region" description="Helical" evidence="7">
    <location>
        <begin position="391"/>
        <end position="409"/>
    </location>
</feature>
<dbReference type="EMBL" id="CAACVS010000297">
    <property type="protein sequence ID" value="VEU40675.1"/>
    <property type="molecule type" value="Genomic_DNA"/>
</dbReference>
<feature type="region of interest" description="Disordered" evidence="6">
    <location>
        <begin position="1"/>
        <end position="138"/>
    </location>
</feature>
<feature type="transmembrane region" description="Helical" evidence="7">
    <location>
        <begin position="187"/>
        <end position="209"/>
    </location>
</feature>